<dbReference type="STRING" id="1550566.SZ63_02615"/>
<sequence>MREVEVSAVLPVYNDLLALKAAIPQSLETLEAIAPGRFELIVAEDGSTDGSTEFVRECEANDPRVRLLHSDERLGRGRALNRAFAGASGSIVCYYDVDLATDMQHLPELVEAIRDGHDIATGSRLLPESVIVRSGGREIASRGYNTLVRTILGSSLCDHQCGFKAFRRDRLLSLIPSVTADHWFWDTEVLVRAQKNGYRIREFPVQWRQGEGTTVRRKDVIEMGSAILRLWWRLHVEKS</sequence>
<keyword evidence="10" id="KW-1185">Reference proteome</keyword>
<evidence type="ECO:0000256" key="3">
    <source>
        <dbReference type="ARBA" id="ARBA00022676"/>
    </source>
</evidence>
<dbReference type="AlphaFoldDB" id="A0A0H1R2C1"/>
<evidence type="ECO:0000259" key="8">
    <source>
        <dbReference type="Pfam" id="PF00535"/>
    </source>
</evidence>
<dbReference type="OrthoDB" id="351177at2157"/>
<protein>
    <submittedName>
        <fullName evidence="9">Glycosyl transferase</fullName>
    </submittedName>
</protein>
<dbReference type="GO" id="GO:0012505">
    <property type="term" value="C:endomembrane system"/>
    <property type="evidence" value="ECO:0007669"/>
    <property type="project" value="UniProtKB-SubCell"/>
</dbReference>
<keyword evidence="7" id="KW-0472">Membrane</keyword>
<dbReference type="InterPro" id="IPR035518">
    <property type="entry name" value="DPG_synthase"/>
</dbReference>
<dbReference type="EMBL" id="JXOJ01000001">
    <property type="protein sequence ID" value="KLK89330.1"/>
    <property type="molecule type" value="Genomic_DNA"/>
</dbReference>
<proteinExistence type="inferred from homology"/>
<accession>A0A0H1R2C1</accession>
<evidence type="ECO:0000256" key="6">
    <source>
        <dbReference type="ARBA" id="ARBA00022989"/>
    </source>
</evidence>
<dbReference type="GO" id="GO:0016757">
    <property type="term" value="F:glycosyltransferase activity"/>
    <property type="evidence" value="ECO:0007669"/>
    <property type="project" value="UniProtKB-KW"/>
</dbReference>
<comment type="caution">
    <text evidence="9">The sequence shown here is derived from an EMBL/GenBank/DDBJ whole genome shotgun (WGS) entry which is preliminary data.</text>
</comment>
<evidence type="ECO:0000256" key="2">
    <source>
        <dbReference type="ARBA" id="ARBA00006739"/>
    </source>
</evidence>
<evidence type="ECO:0000256" key="4">
    <source>
        <dbReference type="ARBA" id="ARBA00022679"/>
    </source>
</evidence>
<keyword evidence="4 9" id="KW-0808">Transferase</keyword>
<dbReference type="GO" id="GO:0006487">
    <property type="term" value="P:protein N-linked glycosylation"/>
    <property type="evidence" value="ECO:0007669"/>
    <property type="project" value="TreeGrafter"/>
</dbReference>
<dbReference type="Proteomes" id="UP000035301">
    <property type="component" value="Unassembled WGS sequence"/>
</dbReference>
<reference evidence="9 10" key="1">
    <citation type="journal article" date="2015" name="Int. J. Syst. Evol. Microbiol.">
        <title>Methanoculleus sediminis sp. nov., a methanogen from sediments near a submarine mud volcano.</title>
        <authorList>
            <person name="Chen S.C."/>
            <person name="Chen M.F."/>
            <person name="Lai M.C."/>
            <person name="Weng C.Y."/>
            <person name="Wu S.Y."/>
            <person name="Lin S."/>
            <person name="Yang T.F."/>
            <person name="Chen P.C."/>
        </authorList>
    </citation>
    <scope>NUCLEOTIDE SEQUENCE [LARGE SCALE GENOMIC DNA]</scope>
    <source>
        <strain evidence="9 10">S3Fa</strain>
    </source>
</reference>
<gene>
    <name evidence="9" type="ORF">SZ63_02615</name>
</gene>
<name>A0A0H1R2C1_9EURY</name>
<dbReference type="CDD" id="cd04188">
    <property type="entry name" value="DPG_synthase"/>
    <property type="match status" value="1"/>
</dbReference>
<keyword evidence="6" id="KW-1133">Transmembrane helix</keyword>
<comment type="subcellular location">
    <subcellularLocation>
        <location evidence="1">Endomembrane system</location>
    </subcellularLocation>
</comment>
<dbReference type="InterPro" id="IPR001173">
    <property type="entry name" value="Glyco_trans_2-like"/>
</dbReference>
<dbReference type="Gene3D" id="3.90.550.10">
    <property type="entry name" value="Spore Coat Polysaccharide Biosynthesis Protein SpsA, Chain A"/>
    <property type="match status" value="1"/>
</dbReference>
<evidence type="ECO:0000256" key="7">
    <source>
        <dbReference type="ARBA" id="ARBA00023136"/>
    </source>
</evidence>
<evidence type="ECO:0000313" key="10">
    <source>
        <dbReference type="Proteomes" id="UP000035301"/>
    </source>
</evidence>
<keyword evidence="5" id="KW-0812">Transmembrane</keyword>
<dbReference type="InterPro" id="IPR029044">
    <property type="entry name" value="Nucleotide-diphossugar_trans"/>
</dbReference>
<dbReference type="RefSeq" id="WP_048180547.1">
    <property type="nucleotide sequence ID" value="NZ_JXOJ01000001.1"/>
</dbReference>
<feature type="domain" description="Glycosyltransferase 2-like" evidence="8">
    <location>
        <begin position="7"/>
        <end position="169"/>
    </location>
</feature>
<evidence type="ECO:0000256" key="5">
    <source>
        <dbReference type="ARBA" id="ARBA00022692"/>
    </source>
</evidence>
<evidence type="ECO:0000256" key="1">
    <source>
        <dbReference type="ARBA" id="ARBA00004308"/>
    </source>
</evidence>
<keyword evidence="3" id="KW-0328">Glycosyltransferase</keyword>
<dbReference type="SUPFAM" id="SSF53448">
    <property type="entry name" value="Nucleotide-diphospho-sugar transferases"/>
    <property type="match status" value="1"/>
</dbReference>
<comment type="similarity">
    <text evidence="2">Belongs to the glycosyltransferase 2 family.</text>
</comment>
<evidence type="ECO:0000313" key="9">
    <source>
        <dbReference type="EMBL" id="KLK89330.1"/>
    </source>
</evidence>
<organism evidence="9 10">
    <name type="scientific">Methanoculleus sediminis</name>
    <dbReference type="NCBI Taxonomy" id="1550566"/>
    <lineage>
        <taxon>Archaea</taxon>
        <taxon>Methanobacteriati</taxon>
        <taxon>Methanobacteriota</taxon>
        <taxon>Stenosarchaea group</taxon>
        <taxon>Methanomicrobia</taxon>
        <taxon>Methanomicrobiales</taxon>
        <taxon>Methanomicrobiaceae</taxon>
        <taxon>Methanoculleus</taxon>
    </lineage>
</organism>
<dbReference type="PATRIC" id="fig|1550566.3.peg.556"/>
<dbReference type="PANTHER" id="PTHR10859:SF105">
    <property type="entry name" value="DOLICHYL-PHOSPHATE BETA-D-MANNOSYLTRANSFERASE"/>
    <property type="match status" value="1"/>
</dbReference>
<dbReference type="Pfam" id="PF00535">
    <property type="entry name" value="Glycos_transf_2"/>
    <property type="match status" value="1"/>
</dbReference>
<dbReference type="PANTHER" id="PTHR10859">
    <property type="entry name" value="GLYCOSYL TRANSFERASE"/>
    <property type="match status" value="1"/>
</dbReference>